<protein>
    <submittedName>
        <fullName evidence="3">DinB family protein</fullName>
    </submittedName>
</protein>
<accession>A0A7C4LKB4</accession>
<dbReference type="AlphaFoldDB" id="A0A7C4LKB4"/>
<reference evidence="3" key="1">
    <citation type="journal article" date="2020" name="mSystems">
        <title>Genome- and Community-Level Interaction Insights into Carbon Utilization and Element Cycling Functions of Hydrothermarchaeota in Hydrothermal Sediment.</title>
        <authorList>
            <person name="Zhou Z."/>
            <person name="Liu Y."/>
            <person name="Xu W."/>
            <person name="Pan J."/>
            <person name="Luo Z.H."/>
            <person name="Li M."/>
        </authorList>
    </citation>
    <scope>NUCLEOTIDE SEQUENCE [LARGE SCALE GENOMIC DNA]</scope>
    <source>
        <strain evidence="3">SpSt-508</strain>
    </source>
</reference>
<feature type="domain" description="DinB-like" evidence="2">
    <location>
        <begin position="11"/>
        <end position="149"/>
    </location>
</feature>
<evidence type="ECO:0000313" key="3">
    <source>
        <dbReference type="EMBL" id="HGT39242.1"/>
    </source>
</evidence>
<dbReference type="InterPro" id="IPR034660">
    <property type="entry name" value="DinB/YfiT-like"/>
</dbReference>
<sequence length="163" mass="18022">MNAKDAIRQTLQLSQMVLRRYLEDLTDAELFQRPGPGCNHLAWQLGHLISAESQLVDALRPGAGVPLPQGFAEQHSKETAGSDDASQFRTKQQYLELFDQANRATLALLEQFSESELDQPGPEQLQPMLPTIGSVFLLIATHPLMHAGQFVPVRRALGKPVVI</sequence>
<feature type="region of interest" description="Disordered" evidence="1">
    <location>
        <begin position="67"/>
        <end position="86"/>
    </location>
</feature>
<evidence type="ECO:0000259" key="2">
    <source>
        <dbReference type="Pfam" id="PF12867"/>
    </source>
</evidence>
<dbReference type="EMBL" id="DSVQ01000012">
    <property type="protein sequence ID" value="HGT39242.1"/>
    <property type="molecule type" value="Genomic_DNA"/>
</dbReference>
<dbReference type="Gene3D" id="1.20.120.450">
    <property type="entry name" value="dinb family like domain"/>
    <property type="match status" value="1"/>
</dbReference>
<gene>
    <name evidence="3" type="ORF">ENS64_08270</name>
</gene>
<dbReference type="SUPFAM" id="SSF109854">
    <property type="entry name" value="DinB/YfiT-like putative metalloenzymes"/>
    <property type="match status" value="1"/>
</dbReference>
<comment type="caution">
    <text evidence="3">The sequence shown here is derived from an EMBL/GenBank/DDBJ whole genome shotgun (WGS) entry which is preliminary data.</text>
</comment>
<proteinExistence type="predicted"/>
<name>A0A7C4LKB4_9PLAN</name>
<organism evidence="3">
    <name type="scientific">Schlesneria paludicola</name>
    <dbReference type="NCBI Taxonomy" id="360056"/>
    <lineage>
        <taxon>Bacteria</taxon>
        <taxon>Pseudomonadati</taxon>
        <taxon>Planctomycetota</taxon>
        <taxon>Planctomycetia</taxon>
        <taxon>Planctomycetales</taxon>
        <taxon>Planctomycetaceae</taxon>
        <taxon>Schlesneria</taxon>
    </lineage>
</organism>
<dbReference type="Pfam" id="PF12867">
    <property type="entry name" value="DinB_2"/>
    <property type="match status" value="1"/>
</dbReference>
<evidence type="ECO:0000256" key="1">
    <source>
        <dbReference type="SAM" id="MobiDB-lite"/>
    </source>
</evidence>
<dbReference type="InterPro" id="IPR024775">
    <property type="entry name" value="DinB-like"/>
</dbReference>